<sequence length="91" mass="9872">MTSTSIDTKSSTPSAVQALLGSIAAGIIALILYKFTTNIEAALNRQSVSDSFSVRQITITITVRTIKTSVVFSHKNSAKREPQSNYQIQPQ</sequence>
<protein>
    <submittedName>
        <fullName evidence="2">Uncharacterized protein</fullName>
    </submittedName>
</protein>
<dbReference type="InterPro" id="IPR021434">
    <property type="entry name" value="DUF3082"/>
</dbReference>
<organism evidence="2 3">
    <name type="scientific">Hibiscus sabdariffa</name>
    <name type="common">roselle</name>
    <dbReference type="NCBI Taxonomy" id="183260"/>
    <lineage>
        <taxon>Eukaryota</taxon>
        <taxon>Viridiplantae</taxon>
        <taxon>Streptophyta</taxon>
        <taxon>Embryophyta</taxon>
        <taxon>Tracheophyta</taxon>
        <taxon>Spermatophyta</taxon>
        <taxon>Magnoliopsida</taxon>
        <taxon>eudicotyledons</taxon>
        <taxon>Gunneridae</taxon>
        <taxon>Pentapetalae</taxon>
        <taxon>rosids</taxon>
        <taxon>malvids</taxon>
        <taxon>Malvales</taxon>
        <taxon>Malvaceae</taxon>
        <taxon>Malvoideae</taxon>
        <taxon>Hibiscus</taxon>
    </lineage>
</organism>
<keyword evidence="1" id="KW-0812">Transmembrane</keyword>
<keyword evidence="1" id="KW-1133">Transmembrane helix</keyword>
<dbReference type="PANTHER" id="PTHR35733">
    <property type="entry name" value="OS02G0307800 PROTEIN"/>
    <property type="match status" value="1"/>
</dbReference>
<gene>
    <name evidence="2" type="ORF">V6N11_042356</name>
</gene>
<name>A0ABR2QW33_9ROSI</name>
<evidence type="ECO:0000256" key="1">
    <source>
        <dbReference type="SAM" id="Phobius"/>
    </source>
</evidence>
<accession>A0ABR2QW33</accession>
<dbReference type="PANTHER" id="PTHR35733:SF1">
    <property type="entry name" value="OS02G0307800 PROTEIN"/>
    <property type="match status" value="1"/>
</dbReference>
<comment type="caution">
    <text evidence="2">The sequence shown here is derived from an EMBL/GenBank/DDBJ whole genome shotgun (WGS) entry which is preliminary data.</text>
</comment>
<evidence type="ECO:0000313" key="3">
    <source>
        <dbReference type="Proteomes" id="UP001396334"/>
    </source>
</evidence>
<evidence type="ECO:0000313" key="2">
    <source>
        <dbReference type="EMBL" id="KAK9004905.1"/>
    </source>
</evidence>
<dbReference type="Proteomes" id="UP001396334">
    <property type="component" value="Unassembled WGS sequence"/>
</dbReference>
<dbReference type="EMBL" id="JBBPBN010000030">
    <property type="protein sequence ID" value="KAK9004905.1"/>
    <property type="molecule type" value="Genomic_DNA"/>
</dbReference>
<reference evidence="2 3" key="1">
    <citation type="journal article" date="2024" name="G3 (Bethesda)">
        <title>Genome assembly of Hibiscus sabdariffa L. provides insights into metabolisms of medicinal natural products.</title>
        <authorList>
            <person name="Kim T."/>
        </authorList>
    </citation>
    <scope>NUCLEOTIDE SEQUENCE [LARGE SCALE GENOMIC DNA]</scope>
    <source>
        <strain evidence="2">TK-2024</strain>
        <tissue evidence="2">Old leaves</tissue>
    </source>
</reference>
<feature type="transmembrane region" description="Helical" evidence="1">
    <location>
        <begin position="15"/>
        <end position="35"/>
    </location>
</feature>
<keyword evidence="3" id="KW-1185">Reference proteome</keyword>
<keyword evidence="1" id="KW-0472">Membrane</keyword>
<proteinExistence type="predicted"/>
<dbReference type="Pfam" id="PF11282">
    <property type="entry name" value="DUF3082"/>
    <property type="match status" value="1"/>
</dbReference>